<dbReference type="GO" id="GO:0008168">
    <property type="term" value="F:methyltransferase activity"/>
    <property type="evidence" value="ECO:0007669"/>
    <property type="project" value="UniProtKB-KW"/>
</dbReference>
<dbReference type="GO" id="GO:0032259">
    <property type="term" value="P:methylation"/>
    <property type="evidence" value="ECO:0007669"/>
    <property type="project" value="UniProtKB-KW"/>
</dbReference>
<keyword evidence="3" id="KW-1185">Reference proteome</keyword>
<gene>
    <name evidence="2" type="ORF">ES724_08110</name>
</gene>
<proteinExistence type="predicted"/>
<keyword evidence="2" id="KW-0808">Transferase</keyword>
<protein>
    <submittedName>
        <fullName evidence="2">FkbM family methyltransferase</fullName>
    </submittedName>
</protein>
<evidence type="ECO:0000313" key="3">
    <source>
        <dbReference type="Proteomes" id="UP000321367"/>
    </source>
</evidence>
<dbReference type="SUPFAM" id="SSF53335">
    <property type="entry name" value="S-adenosyl-L-methionine-dependent methyltransferases"/>
    <property type="match status" value="1"/>
</dbReference>
<keyword evidence="2" id="KW-0489">Methyltransferase</keyword>
<dbReference type="Proteomes" id="UP000321367">
    <property type="component" value="Unassembled WGS sequence"/>
</dbReference>
<dbReference type="RefSeq" id="WP_146931937.1">
    <property type="nucleotide sequence ID" value="NZ_CBCSHZ010000006.1"/>
</dbReference>
<dbReference type="EMBL" id="VORY01000007">
    <property type="protein sequence ID" value="TXD93880.1"/>
    <property type="molecule type" value="Genomic_DNA"/>
</dbReference>
<feature type="domain" description="Methyltransferase FkbM" evidence="1">
    <location>
        <begin position="50"/>
        <end position="206"/>
    </location>
</feature>
<accession>A0A5C6ZVE4</accession>
<dbReference type="OrthoDB" id="9812600at2"/>
<comment type="caution">
    <text evidence="2">The sequence shown here is derived from an EMBL/GenBank/DDBJ whole genome shotgun (WGS) entry which is preliminary data.</text>
</comment>
<dbReference type="AlphaFoldDB" id="A0A5C6ZVE4"/>
<sequence length="243" mass="28612">MNYLNNQLLILIIQILNKFGRGFDLKKKIFSSQKILERNFHRKKEFNFIQVGANDGISFDFLYEFVITRKSSGVVIEPVSDYFKELVNNYKDFPDIIKINKAIHSFEKSKKIFKIKNSSRHKYYDWVKGIASFDENHHNKTNISKEDMEEEHVQADTLMNIITDFYSNKKIDYLQVDTEGYDLEILKMLDYTIIKPLIIKYEHSNLDKADINASKKLLIREGYSLFNEGNDTVGIDLCRIKLI</sequence>
<evidence type="ECO:0000259" key="1">
    <source>
        <dbReference type="Pfam" id="PF05050"/>
    </source>
</evidence>
<organism evidence="2 3">
    <name type="scientific">Gillisia hiemivivida</name>
    <dbReference type="NCBI Taxonomy" id="291190"/>
    <lineage>
        <taxon>Bacteria</taxon>
        <taxon>Pseudomonadati</taxon>
        <taxon>Bacteroidota</taxon>
        <taxon>Flavobacteriia</taxon>
        <taxon>Flavobacteriales</taxon>
        <taxon>Flavobacteriaceae</taxon>
        <taxon>Gillisia</taxon>
    </lineage>
</organism>
<dbReference type="NCBIfam" id="TIGR01444">
    <property type="entry name" value="fkbM_fam"/>
    <property type="match status" value="1"/>
</dbReference>
<evidence type="ECO:0000313" key="2">
    <source>
        <dbReference type="EMBL" id="TXD93880.1"/>
    </source>
</evidence>
<dbReference type="InterPro" id="IPR029063">
    <property type="entry name" value="SAM-dependent_MTases_sf"/>
</dbReference>
<dbReference type="Gene3D" id="3.40.50.150">
    <property type="entry name" value="Vaccinia Virus protein VP39"/>
    <property type="match status" value="1"/>
</dbReference>
<dbReference type="InterPro" id="IPR006342">
    <property type="entry name" value="FkbM_mtfrase"/>
</dbReference>
<reference evidence="2 3" key="1">
    <citation type="submission" date="2019-08" db="EMBL/GenBank/DDBJ databases">
        <title>Genome sequence of Gillisia hiemivivida IC154 (type strain).</title>
        <authorList>
            <person name="Bowman J.P."/>
        </authorList>
    </citation>
    <scope>NUCLEOTIDE SEQUENCE [LARGE SCALE GENOMIC DNA]</scope>
    <source>
        <strain evidence="2 3">IC154</strain>
    </source>
</reference>
<dbReference type="Pfam" id="PF05050">
    <property type="entry name" value="Methyltransf_21"/>
    <property type="match status" value="1"/>
</dbReference>
<name>A0A5C6ZVE4_9FLAO</name>